<reference evidence="3 4" key="1">
    <citation type="submission" date="2020-08" db="EMBL/GenBank/DDBJ databases">
        <title>Genomic Encyclopedia of Type Strains, Phase IV (KMG-IV): sequencing the most valuable type-strain genomes for metagenomic binning, comparative biology and taxonomic classification.</title>
        <authorList>
            <person name="Goeker M."/>
        </authorList>
    </citation>
    <scope>NUCLEOTIDE SEQUENCE [LARGE SCALE GENOMIC DNA]</scope>
    <source>
        <strain evidence="3 4">YC6886</strain>
    </source>
</reference>
<dbReference type="RefSeq" id="WP_184017357.1">
    <property type="nucleotide sequence ID" value="NZ_JACHFD010000006.1"/>
</dbReference>
<protein>
    <recommendedName>
        <fullName evidence="2">Serine aminopeptidase S33 domain-containing protein</fullName>
    </recommendedName>
</protein>
<proteinExistence type="predicted"/>
<dbReference type="Gene3D" id="3.40.50.1820">
    <property type="entry name" value="alpha/beta hydrolase"/>
    <property type="match status" value="1"/>
</dbReference>
<dbReference type="EMBL" id="JACHFD010000006">
    <property type="protein sequence ID" value="MBB5351302.1"/>
    <property type="molecule type" value="Genomic_DNA"/>
</dbReference>
<organism evidence="3 4">
    <name type="scientific">Haloferula luteola</name>
    <dbReference type="NCBI Taxonomy" id="595692"/>
    <lineage>
        <taxon>Bacteria</taxon>
        <taxon>Pseudomonadati</taxon>
        <taxon>Verrucomicrobiota</taxon>
        <taxon>Verrucomicrobiia</taxon>
        <taxon>Verrucomicrobiales</taxon>
        <taxon>Verrucomicrobiaceae</taxon>
        <taxon>Haloferula</taxon>
    </lineage>
</organism>
<dbReference type="InterPro" id="IPR022742">
    <property type="entry name" value="Hydrolase_4"/>
</dbReference>
<accession>A0A840UZV8</accession>
<keyword evidence="4" id="KW-1185">Reference proteome</keyword>
<evidence type="ECO:0000256" key="1">
    <source>
        <dbReference type="SAM" id="Phobius"/>
    </source>
</evidence>
<sequence>MKSRTAHRLRRYAWVAVILYGLLGLFSFFVADSLIFAPPSHPNYQADGTTLQLLDTPQGGQLAVLHLPAAPGKPTVLYSHGNAENLAHSLPLYEAWNHRGWGVFVYDYPGYGLSSGKPSETSVEKAAEVAWNHLTTEWGVADRDVLLIGRSVGSGPATWLATRHPAAALILISPFTSTFEVLPPAQWIFPGNRFPNLRRIRHCELPLLVIHGTADDAIPPSHGLALYQASPATHKLWLPLEGADHNNLFDRESDRIFQSIQDFTGR</sequence>
<evidence type="ECO:0000313" key="4">
    <source>
        <dbReference type="Proteomes" id="UP000557717"/>
    </source>
</evidence>
<keyword evidence="1" id="KW-1133">Transmembrane helix</keyword>
<dbReference type="InterPro" id="IPR029058">
    <property type="entry name" value="AB_hydrolase_fold"/>
</dbReference>
<gene>
    <name evidence="3" type="ORF">HNR46_001538</name>
</gene>
<dbReference type="SUPFAM" id="SSF53474">
    <property type="entry name" value="alpha/beta-Hydrolases"/>
    <property type="match status" value="1"/>
</dbReference>
<comment type="caution">
    <text evidence="3">The sequence shown here is derived from an EMBL/GenBank/DDBJ whole genome shotgun (WGS) entry which is preliminary data.</text>
</comment>
<dbReference type="AlphaFoldDB" id="A0A840UZV8"/>
<keyword evidence="1" id="KW-0812">Transmembrane</keyword>
<evidence type="ECO:0000259" key="2">
    <source>
        <dbReference type="Pfam" id="PF12146"/>
    </source>
</evidence>
<evidence type="ECO:0000313" key="3">
    <source>
        <dbReference type="EMBL" id="MBB5351302.1"/>
    </source>
</evidence>
<dbReference type="Proteomes" id="UP000557717">
    <property type="component" value="Unassembled WGS sequence"/>
</dbReference>
<dbReference type="PANTHER" id="PTHR12277:SF81">
    <property type="entry name" value="PROTEIN ABHD13"/>
    <property type="match status" value="1"/>
</dbReference>
<feature type="transmembrane region" description="Helical" evidence="1">
    <location>
        <begin position="12"/>
        <end position="31"/>
    </location>
</feature>
<feature type="domain" description="Serine aminopeptidase S33" evidence="2">
    <location>
        <begin position="73"/>
        <end position="179"/>
    </location>
</feature>
<dbReference type="PANTHER" id="PTHR12277">
    <property type="entry name" value="ALPHA/BETA HYDROLASE DOMAIN-CONTAINING PROTEIN"/>
    <property type="match status" value="1"/>
</dbReference>
<name>A0A840UZV8_9BACT</name>
<dbReference type="Pfam" id="PF12146">
    <property type="entry name" value="Hydrolase_4"/>
    <property type="match status" value="1"/>
</dbReference>
<keyword evidence="1" id="KW-0472">Membrane</keyword>